<name>A0A380MKH6_9GAMM</name>
<dbReference type="HAMAP" id="MF_00772">
    <property type="entry name" value="OGT"/>
    <property type="match status" value="1"/>
</dbReference>
<evidence type="ECO:0000256" key="4">
    <source>
        <dbReference type="ARBA" id="ARBA00022603"/>
    </source>
</evidence>
<feature type="active site" description="Nucleophile; methyl group acceptor" evidence="9">
    <location>
        <position position="143"/>
    </location>
</feature>
<proteinExistence type="inferred from homology"/>
<dbReference type="GO" id="GO:0006307">
    <property type="term" value="P:DNA alkylation repair"/>
    <property type="evidence" value="ECO:0007669"/>
    <property type="project" value="UniProtKB-UniRule"/>
</dbReference>
<dbReference type="InterPro" id="IPR036631">
    <property type="entry name" value="MGMT_N_sf"/>
</dbReference>
<dbReference type="SUPFAM" id="SSF46767">
    <property type="entry name" value="Methylated DNA-protein cysteine methyltransferase, C-terminal domain"/>
    <property type="match status" value="1"/>
</dbReference>
<keyword evidence="5 9" id="KW-0808">Transferase</keyword>
<evidence type="ECO:0000313" key="12">
    <source>
        <dbReference type="Proteomes" id="UP000254575"/>
    </source>
</evidence>
<comment type="function">
    <text evidence="9">Involved in the cellular defense against the biological effects of O6-methylguanine (O6-MeG) and O4-methylthymine (O4-MeT) in DNA. Repairs the methylated nucleobase in DNA by stoichiometrically transferring the methyl group to a cysteine residue in the enzyme. This is a suicide reaction: the enzyme is irreversibly inactivated.</text>
</comment>
<dbReference type="InterPro" id="IPR036217">
    <property type="entry name" value="MethylDNA_cys_MeTrfase_DNAb"/>
</dbReference>
<comment type="catalytic activity">
    <reaction evidence="8 9">
        <text>a 6-O-methyl-2'-deoxyguanosine in DNA + L-cysteinyl-[protein] = S-methyl-L-cysteinyl-[protein] + a 2'-deoxyguanosine in DNA</text>
        <dbReference type="Rhea" id="RHEA:24000"/>
        <dbReference type="Rhea" id="RHEA-COMP:10131"/>
        <dbReference type="Rhea" id="RHEA-COMP:10132"/>
        <dbReference type="Rhea" id="RHEA-COMP:11367"/>
        <dbReference type="Rhea" id="RHEA-COMP:11368"/>
        <dbReference type="ChEBI" id="CHEBI:29950"/>
        <dbReference type="ChEBI" id="CHEBI:82612"/>
        <dbReference type="ChEBI" id="CHEBI:85445"/>
        <dbReference type="ChEBI" id="CHEBI:85448"/>
        <dbReference type="EC" id="2.1.1.63"/>
    </reaction>
</comment>
<organism evidence="11 12">
    <name type="scientific">Suttonella indologenes</name>
    <dbReference type="NCBI Taxonomy" id="13276"/>
    <lineage>
        <taxon>Bacteria</taxon>
        <taxon>Pseudomonadati</taxon>
        <taxon>Pseudomonadota</taxon>
        <taxon>Gammaproteobacteria</taxon>
        <taxon>Cardiobacteriales</taxon>
        <taxon>Cardiobacteriaceae</taxon>
        <taxon>Suttonella</taxon>
    </lineage>
</organism>
<feature type="domain" description="Methylated-DNA-[protein]-cysteine S-methyltransferase DNA binding" evidence="10">
    <location>
        <begin position="93"/>
        <end position="171"/>
    </location>
</feature>
<sequence length="174" mass="19479">MPTLISTEIETPIGIMLAAAYTQSEDAALVYADFIDKPKMRQSIEETLEKYYQCRLRVGQTPLLQETQSQLEDYFCGKLRAFRLSLAPPGTVFQRTVWDLLKQIPYGETWTYSQQAALYGKPSALRAVAAANGKNPLSIIVPCHRVIGKNGALTGYSGGLERKAFLLDLEQRFK</sequence>
<keyword evidence="3 9" id="KW-0963">Cytoplasm</keyword>
<keyword evidence="12" id="KW-1185">Reference proteome</keyword>
<evidence type="ECO:0000256" key="1">
    <source>
        <dbReference type="ARBA" id="ARBA00001286"/>
    </source>
</evidence>
<evidence type="ECO:0000259" key="10">
    <source>
        <dbReference type="Pfam" id="PF01035"/>
    </source>
</evidence>
<evidence type="ECO:0000256" key="5">
    <source>
        <dbReference type="ARBA" id="ARBA00022679"/>
    </source>
</evidence>
<dbReference type="EMBL" id="UHIA01000003">
    <property type="protein sequence ID" value="SUO91373.1"/>
    <property type="molecule type" value="Genomic_DNA"/>
</dbReference>
<dbReference type="AlphaFoldDB" id="A0A380MKH6"/>
<keyword evidence="4 9" id="KW-0489">Methyltransferase</keyword>
<dbReference type="EC" id="2.1.1.63" evidence="9"/>
<dbReference type="GO" id="GO:0003908">
    <property type="term" value="F:methylated-DNA-[protein]-cysteine S-methyltransferase activity"/>
    <property type="evidence" value="ECO:0007669"/>
    <property type="project" value="UniProtKB-UniRule"/>
</dbReference>
<dbReference type="NCBIfam" id="TIGR00589">
    <property type="entry name" value="ogt"/>
    <property type="match status" value="1"/>
</dbReference>
<evidence type="ECO:0000256" key="8">
    <source>
        <dbReference type="ARBA" id="ARBA00049348"/>
    </source>
</evidence>
<dbReference type="InterPro" id="IPR023546">
    <property type="entry name" value="MGMT"/>
</dbReference>
<dbReference type="FunFam" id="1.10.10.10:FF:000214">
    <property type="entry name" value="Methylated-DNA--protein-cysteine methyltransferase"/>
    <property type="match status" value="1"/>
</dbReference>
<dbReference type="Proteomes" id="UP000254575">
    <property type="component" value="Unassembled WGS sequence"/>
</dbReference>
<dbReference type="CDD" id="cd06445">
    <property type="entry name" value="ATase"/>
    <property type="match status" value="1"/>
</dbReference>
<protein>
    <recommendedName>
        <fullName evidence="9">Methylated-DNA--protein-cysteine methyltransferase</fullName>
        <ecNumber evidence="9">2.1.1.63</ecNumber>
    </recommendedName>
    <alternativeName>
        <fullName evidence="9">6-O-methylguanine-DNA methyltransferase</fullName>
        <shortName evidence="9">MGMT</shortName>
    </alternativeName>
    <alternativeName>
        <fullName evidence="9">O-6-methylguanine-DNA-alkyltransferase</fullName>
    </alternativeName>
</protein>
<dbReference type="SUPFAM" id="SSF53155">
    <property type="entry name" value="Methylated DNA-protein cysteine methyltransferase domain"/>
    <property type="match status" value="1"/>
</dbReference>
<dbReference type="PANTHER" id="PTHR10815:SF5">
    <property type="entry name" value="METHYLATED-DNA--PROTEIN-CYSTEINE METHYLTRANSFERASE"/>
    <property type="match status" value="1"/>
</dbReference>
<comment type="similarity">
    <text evidence="2 9">Belongs to the MGMT family.</text>
</comment>
<dbReference type="GO" id="GO:0005737">
    <property type="term" value="C:cytoplasm"/>
    <property type="evidence" value="ECO:0007669"/>
    <property type="project" value="UniProtKB-SubCell"/>
</dbReference>
<accession>A0A380MKH6</accession>
<comment type="subcellular location">
    <subcellularLocation>
        <location evidence="9">Cytoplasm</location>
    </subcellularLocation>
</comment>
<reference evidence="11 12" key="1">
    <citation type="submission" date="2018-06" db="EMBL/GenBank/DDBJ databases">
        <authorList>
            <consortium name="Pathogen Informatics"/>
            <person name="Doyle S."/>
        </authorList>
    </citation>
    <scope>NUCLEOTIDE SEQUENCE [LARGE SCALE GENOMIC DNA]</scope>
    <source>
        <strain evidence="11 12">NCTC10717</strain>
    </source>
</reference>
<comment type="miscellaneous">
    <text evidence="9">This enzyme catalyzes only one turnover and therefore is not strictly catalytic. According to one definition, an enzyme is a biocatalyst that acts repeatedly and over many reaction cycles.</text>
</comment>
<dbReference type="Gene3D" id="3.30.160.70">
    <property type="entry name" value="Methylated DNA-protein cysteine methyltransferase domain"/>
    <property type="match status" value="1"/>
</dbReference>
<dbReference type="PROSITE" id="PS00374">
    <property type="entry name" value="MGMT"/>
    <property type="match status" value="1"/>
</dbReference>
<evidence type="ECO:0000313" key="11">
    <source>
        <dbReference type="EMBL" id="SUO91373.1"/>
    </source>
</evidence>
<dbReference type="InterPro" id="IPR036388">
    <property type="entry name" value="WH-like_DNA-bd_sf"/>
</dbReference>
<comment type="catalytic activity">
    <reaction evidence="1 9">
        <text>a 4-O-methyl-thymidine in DNA + L-cysteinyl-[protein] = a thymidine in DNA + S-methyl-L-cysteinyl-[protein]</text>
        <dbReference type="Rhea" id="RHEA:53428"/>
        <dbReference type="Rhea" id="RHEA-COMP:10131"/>
        <dbReference type="Rhea" id="RHEA-COMP:10132"/>
        <dbReference type="Rhea" id="RHEA-COMP:13555"/>
        <dbReference type="Rhea" id="RHEA-COMP:13556"/>
        <dbReference type="ChEBI" id="CHEBI:29950"/>
        <dbReference type="ChEBI" id="CHEBI:82612"/>
        <dbReference type="ChEBI" id="CHEBI:137386"/>
        <dbReference type="ChEBI" id="CHEBI:137387"/>
        <dbReference type="EC" id="2.1.1.63"/>
    </reaction>
</comment>
<evidence type="ECO:0000256" key="6">
    <source>
        <dbReference type="ARBA" id="ARBA00022763"/>
    </source>
</evidence>
<dbReference type="PANTHER" id="PTHR10815">
    <property type="entry name" value="METHYLATED-DNA--PROTEIN-CYSTEINE METHYLTRANSFERASE"/>
    <property type="match status" value="1"/>
</dbReference>
<evidence type="ECO:0000256" key="7">
    <source>
        <dbReference type="ARBA" id="ARBA00023204"/>
    </source>
</evidence>
<dbReference type="InterPro" id="IPR001497">
    <property type="entry name" value="MethylDNA_cys_MeTrfase_AS"/>
</dbReference>
<dbReference type="Gene3D" id="1.10.10.10">
    <property type="entry name" value="Winged helix-like DNA-binding domain superfamily/Winged helix DNA-binding domain"/>
    <property type="match status" value="1"/>
</dbReference>
<dbReference type="GO" id="GO:0032259">
    <property type="term" value="P:methylation"/>
    <property type="evidence" value="ECO:0007669"/>
    <property type="project" value="UniProtKB-KW"/>
</dbReference>
<keyword evidence="6 9" id="KW-0227">DNA damage</keyword>
<evidence type="ECO:0000256" key="9">
    <source>
        <dbReference type="HAMAP-Rule" id="MF_00772"/>
    </source>
</evidence>
<evidence type="ECO:0000256" key="2">
    <source>
        <dbReference type="ARBA" id="ARBA00008711"/>
    </source>
</evidence>
<evidence type="ECO:0000256" key="3">
    <source>
        <dbReference type="ARBA" id="ARBA00022490"/>
    </source>
</evidence>
<dbReference type="Pfam" id="PF01035">
    <property type="entry name" value="DNA_binding_1"/>
    <property type="match status" value="1"/>
</dbReference>
<keyword evidence="7 9" id="KW-0234">DNA repair</keyword>
<gene>
    <name evidence="11" type="primary">ogt_1</name>
    <name evidence="11" type="ORF">NCTC10717_00129</name>
</gene>
<dbReference type="InterPro" id="IPR014048">
    <property type="entry name" value="MethylDNA_cys_MeTrfase_DNA-bd"/>
</dbReference>